<dbReference type="Proteomes" id="UP000198534">
    <property type="component" value="Unassembled WGS sequence"/>
</dbReference>
<feature type="transmembrane region" description="Helical" evidence="6">
    <location>
        <begin position="107"/>
        <end position="125"/>
    </location>
</feature>
<dbReference type="Pfam" id="PF07947">
    <property type="entry name" value="YhhN"/>
    <property type="match status" value="1"/>
</dbReference>
<keyword evidence="8" id="KW-1185">Reference proteome</keyword>
<evidence type="ECO:0000313" key="7">
    <source>
        <dbReference type="EMBL" id="SDX55043.1"/>
    </source>
</evidence>
<proteinExistence type="inferred from homology"/>
<evidence type="ECO:0000256" key="5">
    <source>
        <dbReference type="ARBA" id="ARBA00023136"/>
    </source>
</evidence>
<evidence type="ECO:0000256" key="6">
    <source>
        <dbReference type="SAM" id="Phobius"/>
    </source>
</evidence>
<feature type="transmembrane region" description="Helical" evidence="6">
    <location>
        <begin position="161"/>
        <end position="179"/>
    </location>
</feature>
<evidence type="ECO:0000256" key="2">
    <source>
        <dbReference type="ARBA" id="ARBA00007375"/>
    </source>
</evidence>
<feature type="transmembrane region" description="Helical" evidence="6">
    <location>
        <begin position="191"/>
        <end position="209"/>
    </location>
</feature>
<protein>
    <submittedName>
        <fullName evidence="7">Uncharacterized membrane protein YhhN</fullName>
    </submittedName>
</protein>
<dbReference type="InterPro" id="IPR012506">
    <property type="entry name" value="TMEM86B-like"/>
</dbReference>
<dbReference type="EMBL" id="FNNQ01000024">
    <property type="protein sequence ID" value="SDX55043.1"/>
    <property type="molecule type" value="Genomic_DNA"/>
</dbReference>
<dbReference type="GO" id="GO:0016020">
    <property type="term" value="C:membrane"/>
    <property type="evidence" value="ECO:0007669"/>
    <property type="project" value="UniProtKB-SubCell"/>
</dbReference>
<dbReference type="PANTHER" id="PTHR31885:SF6">
    <property type="entry name" value="GH04784P"/>
    <property type="match status" value="1"/>
</dbReference>
<dbReference type="OrthoDB" id="5592477at2"/>
<dbReference type="STRING" id="1048340.SAMN05444487_1242"/>
<evidence type="ECO:0000313" key="8">
    <source>
        <dbReference type="Proteomes" id="UP000198534"/>
    </source>
</evidence>
<keyword evidence="5 6" id="KW-0472">Membrane</keyword>
<feature type="transmembrane region" description="Helical" evidence="6">
    <location>
        <begin position="29"/>
        <end position="47"/>
    </location>
</feature>
<sequence>MHLSITIAIIFSAIGYFYSLFKEITWGKYIFKPGTIFFILLLVLLNLDQVGVYGWLLCFGLLFSMLGDIFLMLPSDRFIQGLISFFIAHVIYVIAFPGGNGIFRLDALFIALLLILFAAIYLRLIASSVKTAGGTSLLFAVLAYITVISLMVYKAFLSGELLLIVGASSFYISDAILAWNRFVKQYPRGQFAVMVTYYLAQLLIAYSVIL</sequence>
<name>A0A1H3CLK3_9BACL</name>
<feature type="transmembrane region" description="Helical" evidence="6">
    <location>
        <begin position="53"/>
        <end position="71"/>
    </location>
</feature>
<organism evidence="7 8">
    <name type="scientific">Marininema mesophilum</name>
    <dbReference type="NCBI Taxonomy" id="1048340"/>
    <lineage>
        <taxon>Bacteria</taxon>
        <taxon>Bacillati</taxon>
        <taxon>Bacillota</taxon>
        <taxon>Bacilli</taxon>
        <taxon>Bacillales</taxon>
        <taxon>Thermoactinomycetaceae</taxon>
        <taxon>Marininema</taxon>
    </lineage>
</organism>
<dbReference type="AlphaFoldDB" id="A0A1H3CLK3"/>
<comment type="similarity">
    <text evidence="2">Belongs to the TMEM86 family.</text>
</comment>
<dbReference type="GO" id="GO:0016787">
    <property type="term" value="F:hydrolase activity"/>
    <property type="evidence" value="ECO:0007669"/>
    <property type="project" value="TreeGrafter"/>
</dbReference>
<keyword evidence="3 6" id="KW-0812">Transmembrane</keyword>
<dbReference type="RefSeq" id="WP_091742969.1">
    <property type="nucleotide sequence ID" value="NZ_FNNQ01000024.1"/>
</dbReference>
<feature type="transmembrane region" description="Helical" evidence="6">
    <location>
        <begin position="137"/>
        <end position="155"/>
    </location>
</feature>
<evidence type="ECO:0000256" key="3">
    <source>
        <dbReference type="ARBA" id="ARBA00022692"/>
    </source>
</evidence>
<evidence type="ECO:0000256" key="4">
    <source>
        <dbReference type="ARBA" id="ARBA00022989"/>
    </source>
</evidence>
<dbReference type="PANTHER" id="PTHR31885">
    <property type="entry name" value="GH04784P"/>
    <property type="match status" value="1"/>
</dbReference>
<keyword evidence="4 6" id="KW-1133">Transmembrane helix</keyword>
<feature type="transmembrane region" description="Helical" evidence="6">
    <location>
        <begin position="78"/>
        <end position="95"/>
    </location>
</feature>
<evidence type="ECO:0000256" key="1">
    <source>
        <dbReference type="ARBA" id="ARBA00004141"/>
    </source>
</evidence>
<gene>
    <name evidence="7" type="ORF">SAMN05444487_1242</name>
</gene>
<accession>A0A1H3CLK3</accession>
<reference evidence="7 8" key="1">
    <citation type="submission" date="2016-10" db="EMBL/GenBank/DDBJ databases">
        <authorList>
            <person name="de Groot N.N."/>
        </authorList>
    </citation>
    <scope>NUCLEOTIDE SEQUENCE [LARGE SCALE GENOMIC DNA]</scope>
    <source>
        <strain evidence="7 8">DSM 45610</strain>
    </source>
</reference>
<comment type="subcellular location">
    <subcellularLocation>
        <location evidence="1">Membrane</location>
        <topology evidence="1">Multi-pass membrane protein</topology>
    </subcellularLocation>
</comment>
<feature type="transmembrane region" description="Helical" evidence="6">
    <location>
        <begin position="6"/>
        <end position="22"/>
    </location>
</feature>